<dbReference type="FunFam" id="3.30.70.330:FF:000070">
    <property type="entry name" value="Epithelial splicing regulatory protein 1"/>
    <property type="match status" value="1"/>
</dbReference>
<dbReference type="PANTHER" id="PTHR13976">
    <property type="entry name" value="HETEROGENEOUS NUCLEAR RIBONUCLEOPROTEIN-RELATED"/>
    <property type="match status" value="1"/>
</dbReference>
<feature type="compositionally biased region" description="Low complexity" evidence="9">
    <location>
        <begin position="406"/>
        <end position="419"/>
    </location>
</feature>
<dbReference type="PROSITE" id="PS50102">
    <property type="entry name" value="RRM"/>
    <property type="match status" value="1"/>
</dbReference>
<evidence type="ECO:0000256" key="5">
    <source>
        <dbReference type="ARBA" id="ARBA00022884"/>
    </source>
</evidence>
<dbReference type="CDD" id="cd12741">
    <property type="entry name" value="RRM2_Fusilli"/>
    <property type="match status" value="1"/>
</dbReference>
<proteinExistence type="inferred from homology"/>
<evidence type="ECO:0000256" key="6">
    <source>
        <dbReference type="ARBA" id="ARBA00023187"/>
    </source>
</evidence>
<accession>A0A8S1AW76</accession>
<dbReference type="SMART" id="SM00360">
    <property type="entry name" value="RRM"/>
    <property type="match status" value="3"/>
</dbReference>
<keyword evidence="12" id="KW-1185">Reference proteome</keyword>
<feature type="region of interest" description="Disordered" evidence="9">
    <location>
        <begin position="400"/>
        <end position="420"/>
    </location>
</feature>
<reference evidence="11 12" key="1">
    <citation type="submission" date="2020-04" db="EMBL/GenBank/DDBJ databases">
        <authorList>
            <person name="Wallbank WR R."/>
            <person name="Pardo Diaz C."/>
            <person name="Kozak K."/>
            <person name="Martin S."/>
            <person name="Jiggins C."/>
            <person name="Moest M."/>
            <person name="Warren A I."/>
            <person name="Byers J.R.P. K."/>
            <person name="Montejo-Kovacevich G."/>
            <person name="Yen C E."/>
        </authorList>
    </citation>
    <scope>NUCLEOTIDE SEQUENCE [LARGE SCALE GENOMIC DNA]</scope>
</reference>
<evidence type="ECO:0000256" key="2">
    <source>
        <dbReference type="ARBA" id="ARBA00008866"/>
    </source>
</evidence>
<dbReference type="FunFam" id="3.30.70.330:FF:000041">
    <property type="entry name" value="Epithelial splicing regulatory protein 1"/>
    <property type="match status" value="1"/>
</dbReference>
<protein>
    <recommendedName>
        <fullName evidence="10">RRM domain-containing protein</fullName>
    </recommendedName>
</protein>
<dbReference type="InterPro" id="IPR034980">
    <property type="entry name" value="Fusilli_RRM2"/>
</dbReference>
<evidence type="ECO:0000313" key="12">
    <source>
        <dbReference type="Proteomes" id="UP000494106"/>
    </source>
</evidence>
<evidence type="ECO:0000256" key="8">
    <source>
        <dbReference type="PROSITE-ProRule" id="PRU00176"/>
    </source>
</evidence>
<dbReference type="OrthoDB" id="431068at2759"/>
<dbReference type="CDD" id="cd12743">
    <property type="entry name" value="RRM3_Fusilli"/>
    <property type="match status" value="1"/>
</dbReference>
<dbReference type="GO" id="GO:0008380">
    <property type="term" value="P:RNA splicing"/>
    <property type="evidence" value="ECO:0007669"/>
    <property type="project" value="UniProtKB-KW"/>
</dbReference>
<comment type="caution">
    <text evidence="11">The sequence shown here is derived from an EMBL/GenBank/DDBJ whole genome shotgun (WGS) entry which is preliminary data.</text>
</comment>
<evidence type="ECO:0000256" key="7">
    <source>
        <dbReference type="ARBA" id="ARBA00023242"/>
    </source>
</evidence>
<evidence type="ECO:0000256" key="1">
    <source>
        <dbReference type="ARBA" id="ARBA00004123"/>
    </source>
</evidence>
<dbReference type="CDD" id="cd12738">
    <property type="entry name" value="RRM1_Fusilli"/>
    <property type="match status" value="1"/>
</dbReference>
<keyword evidence="4" id="KW-0677">Repeat</keyword>
<name>A0A8S1AW76_ARCPL</name>
<keyword evidence="3" id="KW-0507">mRNA processing</keyword>
<keyword evidence="6" id="KW-0508">mRNA splicing</keyword>
<evidence type="ECO:0000313" key="11">
    <source>
        <dbReference type="EMBL" id="CAB3249583.1"/>
    </source>
</evidence>
<dbReference type="InterPro" id="IPR050666">
    <property type="entry name" value="ESRP"/>
</dbReference>
<dbReference type="Gene3D" id="3.30.420.10">
    <property type="entry name" value="Ribonuclease H-like superfamily/Ribonuclease H"/>
    <property type="match status" value="1"/>
</dbReference>
<dbReference type="InterPro" id="IPR000504">
    <property type="entry name" value="RRM_dom"/>
</dbReference>
<dbReference type="GO" id="GO:0003723">
    <property type="term" value="F:RNA binding"/>
    <property type="evidence" value="ECO:0007669"/>
    <property type="project" value="UniProtKB-UniRule"/>
</dbReference>
<organism evidence="11 12">
    <name type="scientific">Arctia plantaginis</name>
    <name type="common">Wood tiger moth</name>
    <name type="synonym">Phalaena plantaginis</name>
    <dbReference type="NCBI Taxonomy" id="874455"/>
    <lineage>
        <taxon>Eukaryota</taxon>
        <taxon>Metazoa</taxon>
        <taxon>Ecdysozoa</taxon>
        <taxon>Arthropoda</taxon>
        <taxon>Hexapoda</taxon>
        <taxon>Insecta</taxon>
        <taxon>Pterygota</taxon>
        <taxon>Neoptera</taxon>
        <taxon>Endopterygota</taxon>
        <taxon>Lepidoptera</taxon>
        <taxon>Glossata</taxon>
        <taxon>Ditrysia</taxon>
        <taxon>Noctuoidea</taxon>
        <taxon>Erebidae</taxon>
        <taxon>Arctiinae</taxon>
        <taxon>Arctia</taxon>
    </lineage>
</organism>
<dbReference type="SUPFAM" id="SSF54928">
    <property type="entry name" value="RNA-binding domain, RBD"/>
    <property type="match status" value="3"/>
</dbReference>
<dbReference type="GO" id="GO:0005634">
    <property type="term" value="C:nucleus"/>
    <property type="evidence" value="ECO:0007669"/>
    <property type="project" value="UniProtKB-SubCell"/>
</dbReference>
<feature type="domain" description="RRM" evidence="10">
    <location>
        <begin position="308"/>
        <end position="391"/>
    </location>
</feature>
<comment type="similarity">
    <text evidence="2">Belongs to the ESRP family.</text>
</comment>
<dbReference type="EMBL" id="CADEBC010000540">
    <property type="protein sequence ID" value="CAB3249583.1"/>
    <property type="molecule type" value="Genomic_DNA"/>
</dbReference>
<dbReference type="AlphaFoldDB" id="A0A8S1AW76"/>
<keyword evidence="5 8" id="KW-0694">RNA-binding</keyword>
<evidence type="ECO:0000256" key="4">
    <source>
        <dbReference type="ARBA" id="ARBA00022737"/>
    </source>
</evidence>
<dbReference type="Gene3D" id="3.30.70.330">
    <property type="match status" value="3"/>
</dbReference>
<dbReference type="InterPro" id="IPR012677">
    <property type="entry name" value="Nucleotide-bd_a/b_plait_sf"/>
</dbReference>
<dbReference type="Proteomes" id="UP000494106">
    <property type="component" value="Unassembled WGS sequence"/>
</dbReference>
<dbReference type="InterPro" id="IPR035979">
    <property type="entry name" value="RBD_domain_sf"/>
</dbReference>
<gene>
    <name evidence="11" type="ORF">APLA_LOCUS12123</name>
</gene>
<evidence type="ECO:0000259" key="10">
    <source>
        <dbReference type="PROSITE" id="PS50102"/>
    </source>
</evidence>
<comment type="subcellular location">
    <subcellularLocation>
        <location evidence="1">Nucleus</location>
    </subcellularLocation>
</comment>
<keyword evidence="7" id="KW-0539">Nucleus</keyword>
<dbReference type="InterPro" id="IPR036397">
    <property type="entry name" value="RNaseH_sf"/>
</dbReference>
<evidence type="ECO:0000256" key="3">
    <source>
        <dbReference type="ARBA" id="ARBA00022664"/>
    </source>
</evidence>
<evidence type="ECO:0000256" key="9">
    <source>
        <dbReference type="SAM" id="MobiDB-lite"/>
    </source>
</evidence>
<sequence length="620" mass="68590">MYVSFQIIGEREYAVRPTRRPSEELQTGQPLDVIVQQFDEFVRSLQVDPHSPLFRLVTDGQPPLRQCLHPEACSKELSLPTYYARFHDLRKEYVRAYTLRAVAGPRPHAPPPPPPPDHPTSLLDMLNYLGITPYSGENFYAAEVKDMSSIIQRIISDGFRLELPETVDLVLETGICGSLSGLFYTFISLRQQLKITSSKDDEIDGNCIVRARGLPWQSSDQDIAKFFRGLNVAKGGVALCLSPQGRRNGEALVRFVSQEHRDMALKRHKHHIGSRYIEVYRASGEDFLSVAGGATCEAAAFLSRGAQVIVRMRGLPYDATPQQVLDFFSTGDDPVQVLDGAEGVLFVRRADGRATGDAFVLFAKETDASKALSRHRKSIGARYIELFRSTTAEVQQVLNRSLEPRTSQTSTPSTAPAPAEGLMPVTLVPQHVITSGTAKDCVRLRGLPYEAQVEHILTFLDEFAKNIVVQGVHMVYNAQGHPSGEAFIQMDSEASAFLCAQQKHHRYMTFGKKQRYIEVFQCSGDDMNLVLTGGVTPATSPKVLSPGPLTYYYPAMGPTLPPPPLVYWGYPTPPVSPAHYYHPPHHPQTMIPEVVSVGGGSPIPIPPPAACPEWPIFMVN</sequence>
<dbReference type="GO" id="GO:0006397">
    <property type="term" value="P:mRNA processing"/>
    <property type="evidence" value="ECO:0007669"/>
    <property type="project" value="UniProtKB-KW"/>
</dbReference>